<feature type="transmembrane region" description="Helical" evidence="1">
    <location>
        <begin position="112"/>
        <end position="136"/>
    </location>
</feature>
<gene>
    <name evidence="3" type="ORF">HHL22_12500</name>
</gene>
<dbReference type="GO" id="GO:0016020">
    <property type="term" value="C:membrane"/>
    <property type="evidence" value="ECO:0007669"/>
    <property type="project" value="InterPro"/>
</dbReference>
<keyword evidence="3" id="KW-0808">Transferase</keyword>
<feature type="domain" description="Signal transduction histidine kinase internal region" evidence="2">
    <location>
        <begin position="162"/>
        <end position="240"/>
    </location>
</feature>
<organism evidence="3 4">
    <name type="scientific">Hymenobacter polaris</name>
    <dbReference type="NCBI Taxonomy" id="2682546"/>
    <lineage>
        <taxon>Bacteria</taxon>
        <taxon>Pseudomonadati</taxon>
        <taxon>Bacteroidota</taxon>
        <taxon>Cytophagia</taxon>
        <taxon>Cytophagales</taxon>
        <taxon>Hymenobacteraceae</taxon>
        <taxon>Hymenobacter</taxon>
    </lineage>
</organism>
<dbReference type="PANTHER" id="PTHR34220">
    <property type="entry name" value="SENSOR HISTIDINE KINASE YPDA"/>
    <property type="match status" value="1"/>
</dbReference>
<dbReference type="RefSeq" id="WP_169531688.1">
    <property type="nucleotide sequence ID" value="NZ_JABBGH010000002.1"/>
</dbReference>
<keyword evidence="1" id="KW-0812">Transmembrane</keyword>
<protein>
    <submittedName>
        <fullName evidence="3">Histidine kinase</fullName>
    </submittedName>
</protein>
<dbReference type="SUPFAM" id="SSF55874">
    <property type="entry name" value="ATPase domain of HSP90 chaperone/DNA topoisomerase II/histidine kinase"/>
    <property type="match status" value="1"/>
</dbReference>
<name>A0A7Y0AET1_9BACT</name>
<dbReference type="Pfam" id="PF06580">
    <property type="entry name" value="His_kinase"/>
    <property type="match status" value="1"/>
</dbReference>
<dbReference type="InterPro" id="IPR036890">
    <property type="entry name" value="HATPase_C_sf"/>
</dbReference>
<accession>A0A7Y0AET1</accession>
<dbReference type="PANTHER" id="PTHR34220:SF7">
    <property type="entry name" value="SENSOR HISTIDINE KINASE YPDA"/>
    <property type="match status" value="1"/>
</dbReference>
<dbReference type="GO" id="GO:0000155">
    <property type="term" value="F:phosphorelay sensor kinase activity"/>
    <property type="evidence" value="ECO:0007669"/>
    <property type="project" value="InterPro"/>
</dbReference>
<keyword evidence="4" id="KW-1185">Reference proteome</keyword>
<evidence type="ECO:0000313" key="4">
    <source>
        <dbReference type="Proteomes" id="UP000559626"/>
    </source>
</evidence>
<evidence type="ECO:0000313" key="3">
    <source>
        <dbReference type="EMBL" id="NML66025.1"/>
    </source>
</evidence>
<feature type="transmembrane region" description="Helical" evidence="1">
    <location>
        <begin position="74"/>
        <end position="92"/>
    </location>
</feature>
<evidence type="ECO:0000256" key="1">
    <source>
        <dbReference type="SAM" id="Phobius"/>
    </source>
</evidence>
<dbReference type="EMBL" id="JABBGH010000002">
    <property type="protein sequence ID" value="NML66025.1"/>
    <property type="molecule type" value="Genomic_DNA"/>
</dbReference>
<sequence length="348" mass="39825">MNRRRIVLYQVLGWVLIISYRLFSMAIGVGAKQRVLPPKLLLHQFVFELSIVALFYYCYLLFPIGLRRGRWPVLVLGLLGTPLIFAGTRYLLDEVLLRLLLGSGNYYPDPTLLYYLQDNLYFLLPTIVLAGAAVLVRDAFVREQVQQNQLQLQAMEQAKTQAELAFLRTQINPHFLYNTLNYLYATAYPLSEALAEAVLRLSELMRYLLHESPDGQVDLAREVEYLNNYLALYRLRFEDKCFVQFEHPAALGAWRVAALLLIPLVENALKHGVINRPDCPVTIVLALPAPTQLRFTVCNRIGQQQKDATTGVGLPNIRRRLALLYPGRHALRVHDDGQTYRTELELSL</sequence>
<keyword evidence="1" id="KW-1133">Transmembrane helix</keyword>
<reference evidence="3 4" key="1">
    <citation type="submission" date="2020-04" db="EMBL/GenBank/DDBJ databases">
        <title>Hymenobacter polaris sp. nov., isolated from Arctic soil.</title>
        <authorList>
            <person name="Dahal R.H."/>
        </authorList>
    </citation>
    <scope>NUCLEOTIDE SEQUENCE [LARGE SCALE GENOMIC DNA]</scope>
    <source>
        <strain evidence="3 4">RP-2-7</strain>
    </source>
</reference>
<keyword evidence="3" id="KW-0418">Kinase</keyword>
<dbReference type="AlphaFoldDB" id="A0A7Y0AET1"/>
<dbReference type="InterPro" id="IPR010559">
    <property type="entry name" value="Sig_transdc_His_kin_internal"/>
</dbReference>
<dbReference type="Gene3D" id="3.30.565.10">
    <property type="entry name" value="Histidine kinase-like ATPase, C-terminal domain"/>
    <property type="match status" value="1"/>
</dbReference>
<comment type="caution">
    <text evidence="3">The sequence shown here is derived from an EMBL/GenBank/DDBJ whole genome shotgun (WGS) entry which is preliminary data.</text>
</comment>
<evidence type="ECO:0000259" key="2">
    <source>
        <dbReference type="Pfam" id="PF06580"/>
    </source>
</evidence>
<proteinExistence type="predicted"/>
<feature type="transmembrane region" description="Helical" evidence="1">
    <location>
        <begin position="7"/>
        <end position="29"/>
    </location>
</feature>
<dbReference type="Proteomes" id="UP000559626">
    <property type="component" value="Unassembled WGS sequence"/>
</dbReference>
<keyword evidence="1" id="KW-0472">Membrane</keyword>
<feature type="transmembrane region" description="Helical" evidence="1">
    <location>
        <begin position="41"/>
        <end position="62"/>
    </location>
</feature>
<dbReference type="InterPro" id="IPR050640">
    <property type="entry name" value="Bact_2-comp_sensor_kinase"/>
</dbReference>